<gene>
    <name evidence="1" type="ORF">ECRASSUSDP1_LOCUS25162</name>
</gene>
<evidence type="ECO:0000313" key="2">
    <source>
        <dbReference type="Proteomes" id="UP001295684"/>
    </source>
</evidence>
<protein>
    <submittedName>
        <fullName evidence="1">Uncharacterized protein</fullName>
    </submittedName>
</protein>
<name>A0AAD1Y2L1_EUPCR</name>
<dbReference type="Proteomes" id="UP001295684">
    <property type="component" value="Unassembled WGS sequence"/>
</dbReference>
<comment type="caution">
    <text evidence="1">The sequence shown here is derived from an EMBL/GenBank/DDBJ whole genome shotgun (WGS) entry which is preliminary data.</text>
</comment>
<sequence length="847" mass="98315">MRVLGRCGRVGLSTFRMNLVHSFGKVRMCTITMSRKEQSQLGEVAGKKEVNRVYDRGWAEHPELAVNNVHKLTEVEMMKLLRKVVILPEKKLKQVLKSQNKEDPVLTNNLIERIPHYLTDSLVQIVKVCGKNHEIMKKSQIWDHLELEFLKRSSKLNNQQLVDVLFAFACAGKGSKKFFNEMGVVVVTSPIEFEENHLYKFLKSFSQVNYGSPRVYKYLSKKLIEFKHYLTITRMAEICAEFSKATNSEEGGFGFYEFVENEVKQSIYHNRLQFSEGAKICENLFKHNIGSTEFQTQLEEHLSEKIEHEKIPELLNISRALYDPKYIVKHSKLNEDLCTALTLNIDELSIRQLEFLFWSVTRDHKLYNGIKADNNYSKMLTKALFNSIYKRSVSLKSRGLKYVVNGIHQAFPDLEFMDELGLNCTKEQLYDRFEKVAMTKLQDFTNHDMLNVLESFLKLGVGSDNFYERIFSRLIDRRKELRPREFIRLFETLPKVQHIYENTVNDELWSDYFSSVGQPVRENSLPISDLLSILKTYVSLYNMRGDHKLFEMVLGQIRAGVYQIPAEKFSETMTYLTEAHVASIAEKFLPILEQVKETEQLLEIFNTDHDRIRLIWSLLVLDKASEIIPTEVMKEMVNGIRLDSLEAFHFKLLMQILNLALSHEEYVDVIDYTSFYSQLNNLDDHYKEYILNHELASQSGADAESELQETVKAVIAEHQNSHKMQGFTYEIYTNFMDDFLNCFEVVVFKLDSDGNVTEKIAIIPPIPSDNKGQHLKKSEFIKQKIMKDIIKIGIITFKMNCEALLIRALFQSSSKEDLSAIKSSNPKSLHVYNWHIMTPSELASHLA</sequence>
<keyword evidence="2" id="KW-1185">Reference proteome</keyword>
<reference evidence="1" key="1">
    <citation type="submission" date="2023-07" db="EMBL/GenBank/DDBJ databases">
        <authorList>
            <consortium name="AG Swart"/>
            <person name="Singh M."/>
            <person name="Singh A."/>
            <person name="Seah K."/>
            <person name="Emmerich C."/>
        </authorList>
    </citation>
    <scope>NUCLEOTIDE SEQUENCE</scope>
    <source>
        <strain evidence="1">DP1</strain>
    </source>
</reference>
<evidence type="ECO:0000313" key="1">
    <source>
        <dbReference type="EMBL" id="CAI2383655.1"/>
    </source>
</evidence>
<organism evidence="1 2">
    <name type="scientific">Euplotes crassus</name>
    <dbReference type="NCBI Taxonomy" id="5936"/>
    <lineage>
        <taxon>Eukaryota</taxon>
        <taxon>Sar</taxon>
        <taxon>Alveolata</taxon>
        <taxon>Ciliophora</taxon>
        <taxon>Intramacronucleata</taxon>
        <taxon>Spirotrichea</taxon>
        <taxon>Hypotrichia</taxon>
        <taxon>Euplotida</taxon>
        <taxon>Euplotidae</taxon>
        <taxon>Moneuplotes</taxon>
    </lineage>
</organism>
<dbReference type="AlphaFoldDB" id="A0AAD1Y2L1"/>
<dbReference type="EMBL" id="CAMPGE010025950">
    <property type="protein sequence ID" value="CAI2383655.1"/>
    <property type="molecule type" value="Genomic_DNA"/>
</dbReference>
<proteinExistence type="predicted"/>
<accession>A0AAD1Y2L1</accession>